<evidence type="ECO:0000313" key="2">
    <source>
        <dbReference type="Proteomes" id="UP001372834"/>
    </source>
</evidence>
<name>A0AAN8NZ86_POLSC</name>
<comment type="caution">
    <text evidence="1">The sequence shown here is derived from an EMBL/GenBank/DDBJ whole genome shotgun (WGS) entry which is preliminary data.</text>
</comment>
<dbReference type="Proteomes" id="UP001372834">
    <property type="component" value="Unassembled WGS sequence"/>
</dbReference>
<protein>
    <submittedName>
        <fullName evidence="1">Uncharacterized protein</fullName>
    </submittedName>
</protein>
<reference evidence="1 2" key="1">
    <citation type="submission" date="2023-10" db="EMBL/GenBank/DDBJ databases">
        <title>Genomes of two closely related lineages of the louse Polyplax serrata with different host specificities.</title>
        <authorList>
            <person name="Martinu J."/>
            <person name="Tarabai H."/>
            <person name="Stefka J."/>
            <person name="Hypsa V."/>
        </authorList>
    </citation>
    <scope>NUCLEOTIDE SEQUENCE [LARGE SCALE GENOMIC DNA]</scope>
    <source>
        <strain evidence="1">HR10_N</strain>
    </source>
</reference>
<proteinExistence type="predicted"/>
<dbReference type="AlphaFoldDB" id="A0AAN8NZ86"/>
<organism evidence="1 2">
    <name type="scientific">Polyplax serrata</name>
    <name type="common">Common mouse louse</name>
    <dbReference type="NCBI Taxonomy" id="468196"/>
    <lineage>
        <taxon>Eukaryota</taxon>
        <taxon>Metazoa</taxon>
        <taxon>Ecdysozoa</taxon>
        <taxon>Arthropoda</taxon>
        <taxon>Hexapoda</taxon>
        <taxon>Insecta</taxon>
        <taxon>Pterygota</taxon>
        <taxon>Neoptera</taxon>
        <taxon>Paraneoptera</taxon>
        <taxon>Psocodea</taxon>
        <taxon>Troctomorpha</taxon>
        <taxon>Phthiraptera</taxon>
        <taxon>Anoplura</taxon>
        <taxon>Polyplacidae</taxon>
        <taxon>Polyplax</taxon>
    </lineage>
</organism>
<sequence>MRFFVNFQRHLIQPEGRVVRVEAGLTSAFRVVERWQYPLPIGATVVADDTYSQSACLNFFLPTINLSTQQYI</sequence>
<evidence type="ECO:0000313" key="1">
    <source>
        <dbReference type="EMBL" id="KAK6623241.1"/>
    </source>
</evidence>
<dbReference type="EMBL" id="JAWJWE010000038">
    <property type="protein sequence ID" value="KAK6623241.1"/>
    <property type="molecule type" value="Genomic_DNA"/>
</dbReference>
<gene>
    <name evidence="1" type="ORF">RUM43_009093</name>
</gene>
<accession>A0AAN8NZ86</accession>